<dbReference type="SMART" id="SM00138">
    <property type="entry name" value="MeTrc"/>
    <property type="match status" value="1"/>
</dbReference>
<feature type="repeat" description="TPR" evidence="6">
    <location>
        <begin position="345"/>
        <end position="378"/>
    </location>
</feature>
<dbReference type="InterPro" id="IPR050903">
    <property type="entry name" value="Bact_Chemotaxis_MeTrfase"/>
</dbReference>
<proteinExistence type="predicted"/>
<keyword evidence="2" id="KW-0808">Transferase</keyword>
<keyword evidence="10" id="KW-1185">Reference proteome</keyword>
<gene>
    <name evidence="9" type="ORF">JFY56_06235</name>
</gene>
<dbReference type="PANTHER" id="PTHR24422:SF19">
    <property type="entry name" value="CHEMOTAXIS PROTEIN METHYLTRANSFERASE"/>
    <property type="match status" value="1"/>
</dbReference>
<evidence type="ECO:0000256" key="1">
    <source>
        <dbReference type="ARBA" id="ARBA00022603"/>
    </source>
</evidence>
<dbReference type="Gene3D" id="1.25.40.10">
    <property type="entry name" value="Tetratricopeptide repeat domain"/>
    <property type="match status" value="1"/>
</dbReference>
<dbReference type="InterPro" id="IPR019734">
    <property type="entry name" value="TPR_rpt"/>
</dbReference>
<evidence type="ECO:0000256" key="5">
    <source>
        <dbReference type="ARBA" id="ARBA00022803"/>
    </source>
</evidence>
<dbReference type="InterPro" id="IPR029063">
    <property type="entry name" value="SAM-dependent_MTases_sf"/>
</dbReference>
<dbReference type="InterPro" id="IPR000780">
    <property type="entry name" value="CheR_MeTrfase"/>
</dbReference>
<dbReference type="EMBL" id="JAELYA010000002">
    <property type="protein sequence ID" value="MBO3274814.1"/>
    <property type="molecule type" value="Genomic_DNA"/>
</dbReference>
<keyword evidence="3" id="KW-0949">S-adenosyl-L-methionine</keyword>
<feature type="domain" description="CheR-type methyltransferase" evidence="8">
    <location>
        <begin position="1"/>
        <end position="240"/>
    </location>
</feature>
<reference evidence="9 10" key="1">
    <citation type="submission" date="2020-12" db="EMBL/GenBank/DDBJ databases">
        <title>Pseudomonas schmalbachii sp. nov. isolated from millipede gut.</title>
        <authorList>
            <person name="Shelomi M."/>
        </authorList>
    </citation>
    <scope>NUCLEOTIDE SEQUENCE [LARGE SCALE GENOMIC DNA]</scope>
    <source>
        <strain evidence="9 10">Milli4</strain>
    </source>
</reference>
<evidence type="ECO:0000256" key="3">
    <source>
        <dbReference type="ARBA" id="ARBA00022691"/>
    </source>
</evidence>
<dbReference type="RefSeq" id="WP_208312663.1">
    <property type="nucleotide sequence ID" value="NZ_JAELYA010000002.1"/>
</dbReference>
<dbReference type="Pfam" id="PF01739">
    <property type="entry name" value="CheR"/>
    <property type="match status" value="1"/>
</dbReference>
<dbReference type="SUPFAM" id="SSF47757">
    <property type="entry name" value="Chemotaxis receptor methyltransferase CheR, N-terminal domain"/>
    <property type="match status" value="1"/>
</dbReference>
<dbReference type="Gene3D" id="3.40.50.150">
    <property type="entry name" value="Vaccinia Virus protein VP39"/>
    <property type="match status" value="1"/>
</dbReference>
<evidence type="ECO:0000313" key="9">
    <source>
        <dbReference type="EMBL" id="MBO3274814.1"/>
    </source>
</evidence>
<comment type="caution">
    <text evidence="9">The sequence shown here is derived from an EMBL/GenBank/DDBJ whole genome shotgun (WGS) entry which is preliminary data.</text>
</comment>
<dbReference type="InterPro" id="IPR011990">
    <property type="entry name" value="TPR-like_helical_dom_sf"/>
</dbReference>
<keyword evidence="5 6" id="KW-0802">TPR repeat</keyword>
<dbReference type="PROSITE" id="PS50123">
    <property type="entry name" value="CHER"/>
    <property type="match status" value="1"/>
</dbReference>
<accession>A0ABS3TQG4</accession>
<keyword evidence="1" id="KW-0489">Methyltransferase</keyword>
<dbReference type="PANTHER" id="PTHR24422">
    <property type="entry name" value="CHEMOTAXIS PROTEIN METHYLTRANSFERASE"/>
    <property type="match status" value="1"/>
</dbReference>
<name>A0ABS3TQG4_9PSED</name>
<dbReference type="Pfam" id="PF07719">
    <property type="entry name" value="TPR_2"/>
    <property type="match status" value="1"/>
</dbReference>
<dbReference type="Proteomes" id="UP000669060">
    <property type="component" value="Unassembled WGS sequence"/>
</dbReference>
<sequence>MTERFARLLKERIGLDVASVGETVVARAVRQRCDKVTAGDMHAYWEHLQASDVERQALVDAVIVPETWFFRYPESFAALARKAVSRLQELAGARPLRMLSVPCSSGEEPYSMVMALFDAGIPEDAFQVDAVDVSPALLERAEQGRYRRNSFRGDQLAFRQRHFSAGEQEWRISDAVRGKVRFSCGNLLAPGMLAGEAAYDFVFCRNLLIYFDRTTQEQAVQVIKRLTRDDGVLFIGPAEACLLINDGMRPLGMEQSFAFRHKGADEGKTWPAPARISVPPIRPAPAKAPAERKSAPPVVAPVPKPQVVDPTQQSLAQIAELSNRGQFAEARRSCMAYLAAHGPSAAVYYWLGLICDAQGQGDEAHTFYRKALYLQPNHQEALLHLAALLASRGDVEAARRLEERAARGVIGDV</sequence>
<evidence type="ECO:0000256" key="6">
    <source>
        <dbReference type="PROSITE-ProRule" id="PRU00339"/>
    </source>
</evidence>
<evidence type="ECO:0000259" key="8">
    <source>
        <dbReference type="PROSITE" id="PS50123"/>
    </source>
</evidence>
<dbReference type="PRINTS" id="PR00996">
    <property type="entry name" value="CHERMTFRASE"/>
</dbReference>
<dbReference type="PROSITE" id="PS50005">
    <property type="entry name" value="TPR"/>
    <property type="match status" value="1"/>
</dbReference>
<evidence type="ECO:0000256" key="4">
    <source>
        <dbReference type="ARBA" id="ARBA00022737"/>
    </source>
</evidence>
<dbReference type="InterPro" id="IPR022642">
    <property type="entry name" value="CheR_C"/>
</dbReference>
<feature type="region of interest" description="Disordered" evidence="7">
    <location>
        <begin position="284"/>
        <end position="306"/>
    </location>
</feature>
<dbReference type="SUPFAM" id="SSF53335">
    <property type="entry name" value="S-adenosyl-L-methionine-dependent methyltransferases"/>
    <property type="match status" value="1"/>
</dbReference>
<keyword evidence="4" id="KW-0677">Repeat</keyword>
<organism evidence="9 10">
    <name type="scientific">Pseudomonas schmalbachii</name>
    <dbReference type="NCBI Taxonomy" id="2816993"/>
    <lineage>
        <taxon>Bacteria</taxon>
        <taxon>Pseudomonadati</taxon>
        <taxon>Pseudomonadota</taxon>
        <taxon>Gammaproteobacteria</taxon>
        <taxon>Pseudomonadales</taxon>
        <taxon>Pseudomonadaceae</taxon>
        <taxon>Pseudomonas</taxon>
    </lineage>
</organism>
<evidence type="ECO:0000256" key="2">
    <source>
        <dbReference type="ARBA" id="ARBA00022679"/>
    </source>
</evidence>
<dbReference type="CDD" id="cd02440">
    <property type="entry name" value="AdoMet_MTases"/>
    <property type="match status" value="1"/>
</dbReference>
<evidence type="ECO:0000313" key="10">
    <source>
        <dbReference type="Proteomes" id="UP000669060"/>
    </source>
</evidence>
<dbReference type="InterPro" id="IPR013105">
    <property type="entry name" value="TPR_2"/>
</dbReference>
<dbReference type="SUPFAM" id="SSF48452">
    <property type="entry name" value="TPR-like"/>
    <property type="match status" value="1"/>
</dbReference>
<evidence type="ECO:0000256" key="7">
    <source>
        <dbReference type="SAM" id="MobiDB-lite"/>
    </source>
</evidence>
<protein>
    <submittedName>
        <fullName evidence="9">Tetratricopeptide repeat protein</fullName>
    </submittedName>
</protein>